<dbReference type="EMBL" id="KT271462">
    <property type="protein sequence ID" value="ALH45009.1"/>
    <property type="molecule type" value="Genomic_DNA"/>
</dbReference>
<dbReference type="Gene3D" id="3.70.10.10">
    <property type="match status" value="1"/>
</dbReference>
<evidence type="ECO:0000313" key="4">
    <source>
        <dbReference type="EMBL" id="ALH44657.1"/>
    </source>
</evidence>
<sequence length="396" mass="42450">MPVDFHYGVRVDVTLLSKIRRVNEHIKSATKTGVVQVHGSACTPTLSVLSSVGTAGVLGLRIKNALTPLVGHTEGSGDVSFSFRNTSVGSGFTHTRELFGANVLDAGIAFYRKGEACDTGPQPQFVRTTISYGDNLTSTVHKSVVDQKGILPFHDRMEVGGRTTRLLLCGKTGAFLLKWLRQQKTKEDQTVTVSVSETLSIVTFSLGGVSKIIDFKPETKSVSGWDGLKGKKSVDVGVVHTDVLSRVSLESLIAALRLCKVPGWFTPGLIWHSNEILEVEGVPTGCQSGDVKLSVLLLEVNRSVSAEGGESSQKVPDSIPDSRRQPELESPDSPPLTPVGPFGPLEDASEDAASVTSCPPAAPTKDSTKRPHKRRSDSSQSRDRGKVPKTTFNPLI</sequence>
<evidence type="ECO:0000313" key="14">
    <source>
        <dbReference type="EMBL" id="QLI56268.1"/>
    </source>
</evidence>
<proteinExistence type="predicted"/>
<dbReference type="InterPro" id="IPR007013">
    <property type="entry name" value="DNA_pol_proc_fac_herpes"/>
</dbReference>
<dbReference type="EMBL" id="MT510669">
    <property type="protein sequence ID" value="QLI56268.1"/>
    <property type="molecule type" value="Genomic_DNA"/>
</dbReference>
<protein>
    <submittedName>
        <fullName evidence="6">ORF59</fullName>
    </submittedName>
</protein>
<dbReference type="EMBL" id="KT271457">
    <property type="protein sequence ID" value="ALH44569.1"/>
    <property type="molecule type" value="Genomic_DNA"/>
</dbReference>
<dbReference type="EMBL" id="KT271464">
    <property type="protein sequence ID" value="ALH45183.1"/>
    <property type="molecule type" value="Genomic_DNA"/>
</dbReference>
<reference evidence="11" key="2">
    <citation type="submission" date="2020-05" db="EMBL/GenBank/DDBJ databases">
        <authorList>
            <person name="Santiago J.C.A."/>
        </authorList>
    </citation>
    <scope>NUCLEOTIDE SEQUENCE</scope>
    <source>
        <strain evidence="11">U020-B</strain>
        <strain evidence="12">U020-C</strain>
        <strain evidence="13">U020-o1</strain>
        <strain evidence="14">U023-o1</strain>
    </source>
</reference>
<accession>A0A0N9RML3</accession>
<evidence type="ECO:0000256" key="1">
    <source>
        <dbReference type="SAM" id="MobiDB-lite"/>
    </source>
</evidence>
<organismHost>
    <name type="scientific">Homo sapiens</name>
    <name type="common">Human</name>
    <dbReference type="NCBI Taxonomy" id="9606"/>
</organismHost>
<dbReference type="EMBL" id="KT271460">
    <property type="protein sequence ID" value="ALH44833.1"/>
    <property type="molecule type" value="Genomic_DNA"/>
</dbReference>
<dbReference type="EMBL" id="MT510666">
    <property type="protein sequence ID" value="QLI56001.1"/>
    <property type="molecule type" value="Genomic_DNA"/>
</dbReference>
<feature type="region of interest" description="Disordered" evidence="1">
    <location>
        <begin position="306"/>
        <end position="396"/>
    </location>
</feature>
<dbReference type="EMBL" id="KT271459">
    <property type="protein sequence ID" value="ALH44745.1"/>
    <property type="molecule type" value="Genomic_DNA"/>
</dbReference>
<dbReference type="EMBL" id="MT510668">
    <property type="protein sequence ID" value="QLI56179.1"/>
    <property type="molecule type" value="Genomic_DNA"/>
</dbReference>
<feature type="compositionally biased region" description="Basic and acidic residues" evidence="1">
    <location>
        <begin position="376"/>
        <end position="386"/>
    </location>
</feature>
<evidence type="ECO:0000313" key="5">
    <source>
        <dbReference type="EMBL" id="ALH44745.1"/>
    </source>
</evidence>
<evidence type="ECO:0000313" key="13">
    <source>
        <dbReference type="EMBL" id="QLI56179.1"/>
    </source>
</evidence>
<evidence type="ECO:0000313" key="8">
    <source>
        <dbReference type="EMBL" id="ALH45183.1"/>
    </source>
</evidence>
<evidence type="ECO:0000313" key="10">
    <source>
        <dbReference type="EMBL" id="ALH45533.1"/>
    </source>
</evidence>
<gene>
    <name evidence="6" type="primary">ORF59</name>
</gene>
<evidence type="ECO:0000313" key="6">
    <source>
        <dbReference type="EMBL" id="ALH44833.1"/>
    </source>
</evidence>
<reference evidence="11" key="3">
    <citation type="submission" date="2020-07" db="EMBL/GenBank/DDBJ databases">
        <title>Tumor-specific changes in Kaposi sarcoma-associated herpesvirus genomes in Ugandan adults with Kaposi sarcoma.</title>
        <authorList>
            <person name="Goldman J.D."/>
            <person name="Zhao H."/>
            <person name="Pankow A.P."/>
            <person name="Okuku F."/>
            <person name="Schmitt M.W."/>
            <person name="Chen L.H."/>
            <person name="Hill C.A."/>
            <person name="Casper C."/>
            <person name="Phipps W.T."/>
            <person name="Mullins J.I."/>
        </authorList>
    </citation>
    <scope>NUCLEOTIDE SEQUENCE</scope>
    <source>
        <strain evidence="11">U020-B</strain>
        <strain evidence="12">U020-C</strain>
        <strain evidence="13">U020-o1</strain>
        <strain evidence="14">U023-o1</strain>
    </source>
</reference>
<dbReference type="EMBL" id="MT510667">
    <property type="protein sequence ID" value="QLI56090.1"/>
    <property type="molecule type" value="Genomic_DNA"/>
</dbReference>
<evidence type="ECO:0000313" key="9">
    <source>
        <dbReference type="EMBL" id="ALH45445.1"/>
    </source>
</evidence>
<dbReference type="EMBL" id="KT271467">
    <property type="protein sequence ID" value="ALH45445.1"/>
    <property type="molecule type" value="Genomic_DNA"/>
</dbReference>
<evidence type="ECO:0000313" key="2">
    <source>
        <dbReference type="EMBL" id="ALH44306.1"/>
    </source>
</evidence>
<evidence type="ECO:0000313" key="7">
    <source>
        <dbReference type="EMBL" id="ALH45009.1"/>
    </source>
</evidence>
<evidence type="ECO:0000313" key="11">
    <source>
        <dbReference type="EMBL" id="QLI56001.1"/>
    </source>
</evidence>
<dbReference type="EMBL" id="KT271468">
    <property type="protein sequence ID" value="ALH45533.1"/>
    <property type="molecule type" value="Genomic_DNA"/>
</dbReference>
<evidence type="ECO:0000313" key="3">
    <source>
        <dbReference type="EMBL" id="ALH44569.1"/>
    </source>
</evidence>
<dbReference type="EMBL" id="KT271454">
    <property type="protein sequence ID" value="ALH44306.1"/>
    <property type="molecule type" value="Genomic_DNA"/>
</dbReference>
<dbReference type="Pfam" id="PF04929">
    <property type="entry name" value="Herpes_DNAp_acc"/>
    <property type="match status" value="1"/>
</dbReference>
<organism evidence="6">
    <name type="scientific">Human herpesvirus 8</name>
    <name type="common">HHV-8</name>
    <name type="synonym">Kaposi's sarcoma-associated herpesvirus</name>
    <dbReference type="NCBI Taxonomy" id="37296"/>
    <lineage>
        <taxon>Viruses</taxon>
        <taxon>Duplodnaviria</taxon>
        <taxon>Heunggongvirae</taxon>
        <taxon>Peploviricota</taxon>
        <taxon>Herviviricetes</taxon>
        <taxon>Herpesvirales</taxon>
        <taxon>Orthoherpesviridae</taxon>
        <taxon>Gammaherpesvirinae</taxon>
        <taxon>Rhadinovirus</taxon>
        <taxon>Rhadinovirus humangamma8</taxon>
    </lineage>
</organism>
<reference evidence="6" key="1">
    <citation type="journal article" date="2015" name="J. Virol.">
        <title>Whole-Genome Sequencing of Kaposi's Sarcoma-Associated Herpesvirus from Zambian Kaposi's Sarcoma Biopsy Specimens Reveals Unique Viral Diversity.</title>
        <authorList>
            <person name="Olp L.N."/>
            <person name="Jeanniard A."/>
            <person name="Marimo C."/>
            <person name="West J.T."/>
            <person name="Wood C."/>
        </authorList>
    </citation>
    <scope>NUCLEOTIDE SEQUENCE</scope>
    <source>
        <strain evidence="2">ZM027</strain>
        <strain evidence="3">ZM102</strain>
        <strain evidence="4">ZM106</strain>
        <strain evidence="5">ZM108</strain>
        <strain evidence="6">ZM114</strain>
        <strain evidence="7">ZM117</strain>
        <strain evidence="8">ZM121</strain>
        <strain evidence="9">ZM128</strain>
        <strain evidence="10">ZM130</strain>
    </source>
</reference>
<evidence type="ECO:0000313" key="12">
    <source>
        <dbReference type="EMBL" id="QLI56090.1"/>
    </source>
</evidence>
<name>A0A0N9RML3_HHV8</name>
<dbReference type="EMBL" id="KT271458">
    <property type="protein sequence ID" value="ALH44657.1"/>
    <property type="molecule type" value="Genomic_DNA"/>
</dbReference>